<proteinExistence type="predicted"/>
<dbReference type="RefSeq" id="WP_000795767.1">
    <property type="nucleotide sequence ID" value="NZ_CP018144.1"/>
</dbReference>
<organism evidence="2">
    <name type="scientific">Acinetobacter baumannii</name>
    <dbReference type="NCBI Taxonomy" id="470"/>
    <lineage>
        <taxon>Bacteria</taxon>
        <taxon>Pseudomonadati</taxon>
        <taxon>Pseudomonadota</taxon>
        <taxon>Gammaproteobacteria</taxon>
        <taxon>Moraxellales</taxon>
        <taxon>Moraxellaceae</taxon>
        <taxon>Acinetobacter</taxon>
        <taxon>Acinetobacter calcoaceticus/baumannii complex</taxon>
    </lineage>
</organism>
<geneLocation type="plasmid" evidence="2">
    <name>pAZJ221</name>
</geneLocation>
<dbReference type="AlphaFoldDB" id="A0A0C4Y4F3"/>
<gene>
    <name evidence="2" type="ORF">NG19_009</name>
</gene>
<reference evidence="2" key="2">
    <citation type="journal article" date="2015" name="Antimicrob. Agents Chemother.">
        <title>Dissemination of blaOXA-23 in Acinetobacter spp. in China: Main Roles of Conjugative Plasmid pAZJ221 and Transposon Tn2009.</title>
        <authorList>
            <person name="Liu L.L."/>
            <person name="Ji S.J."/>
            <person name="Ruan Z."/>
            <person name="Fu Y."/>
            <person name="Fu Y.Q."/>
            <person name="Wang Y.F."/>
            <person name="Yu Y.S."/>
        </authorList>
    </citation>
    <scope>NUCLEOTIDE SEQUENCE</scope>
    <source>
        <strain evidence="2">A221</strain>
        <plasmid evidence="2">pAZJ221</plasmid>
    </source>
</reference>
<dbReference type="PATRIC" id="fig|470.1342.peg.3906"/>
<accession>A0A0C4Y4F3</accession>
<keyword evidence="1" id="KW-0812">Transmembrane</keyword>
<protein>
    <submittedName>
        <fullName evidence="2">Uncharacterized protein</fullName>
    </submittedName>
</protein>
<name>A0A0C4Y4F3_ACIBA</name>
<reference evidence="2" key="1">
    <citation type="submission" date="2014-10" db="EMBL/GenBank/DDBJ databases">
        <authorList>
            <person name="Liu L."/>
            <person name="Ji S."/>
            <person name="Ruan Z."/>
            <person name="Fu Y."/>
            <person name="Fu Y."/>
            <person name="Wang Y."/>
            <person name="Yu Y."/>
        </authorList>
    </citation>
    <scope>NUCLEOTIDE SEQUENCE</scope>
    <source>
        <strain evidence="2">A221</strain>
        <plasmid evidence="2">pAZJ221</plasmid>
    </source>
</reference>
<evidence type="ECO:0000256" key="1">
    <source>
        <dbReference type="SAM" id="Phobius"/>
    </source>
</evidence>
<dbReference type="EMBL" id="KM922672">
    <property type="protein sequence ID" value="AJF79845.1"/>
    <property type="molecule type" value="Genomic_DNA"/>
</dbReference>
<keyword evidence="1" id="KW-1133">Transmembrane helix</keyword>
<evidence type="ECO:0000313" key="2">
    <source>
        <dbReference type="EMBL" id="AJF79845.1"/>
    </source>
</evidence>
<sequence>MKNQKGFIQIGIVEIVSTLLLTGVIYFSLNPPGEDKASNDELKKVNSILEQSINQPFSQEMKRVFNEVQSDGTITQNEVELIENEFERLKLKQNALKLNEPNK</sequence>
<keyword evidence="1" id="KW-0472">Membrane</keyword>
<feature type="transmembrane region" description="Helical" evidence="1">
    <location>
        <begin position="7"/>
        <end position="29"/>
    </location>
</feature>
<keyword evidence="2" id="KW-0614">Plasmid</keyword>